<organism evidence="2 3">
    <name type="scientific">Corynebacterium mustelae</name>
    <dbReference type="NCBI Taxonomy" id="571915"/>
    <lineage>
        <taxon>Bacteria</taxon>
        <taxon>Bacillati</taxon>
        <taxon>Actinomycetota</taxon>
        <taxon>Actinomycetes</taxon>
        <taxon>Mycobacteriales</taxon>
        <taxon>Corynebacteriaceae</taxon>
        <taxon>Corynebacterium</taxon>
    </lineage>
</organism>
<reference evidence="3" key="2">
    <citation type="submission" date="2015-05" db="EMBL/GenBank/DDBJ databases">
        <title>Complete genome sequence of Corynebacterium mustelae DSM 45274, isolated from various tissues of a male ferret with lethal sepsis.</title>
        <authorList>
            <person name="Ruckert C."/>
            <person name="Albersmeier A."/>
            <person name="Winkler A."/>
            <person name="Tauch A."/>
        </authorList>
    </citation>
    <scope>NUCLEOTIDE SEQUENCE [LARGE SCALE GENOMIC DNA]</scope>
    <source>
        <strain evidence="3">DSM 45274</strain>
    </source>
</reference>
<evidence type="ECO:0000259" key="1">
    <source>
        <dbReference type="PROSITE" id="PS51671"/>
    </source>
</evidence>
<dbReference type="NCBIfam" id="NF001220">
    <property type="entry name" value="PRK00194.1"/>
    <property type="match status" value="1"/>
</dbReference>
<dbReference type="EMBL" id="CP011542">
    <property type="protein sequence ID" value="AKK05983.1"/>
    <property type="molecule type" value="Genomic_DNA"/>
</dbReference>
<dbReference type="PANTHER" id="PTHR34875">
    <property type="entry name" value="UPF0237 PROTEIN MJ1558"/>
    <property type="match status" value="1"/>
</dbReference>
<dbReference type="PATRIC" id="fig|571915.4.peg.1762"/>
<dbReference type="AlphaFoldDB" id="A0A0G3H2D4"/>
<dbReference type="Proteomes" id="UP000035199">
    <property type="component" value="Chromosome"/>
</dbReference>
<protein>
    <submittedName>
        <fullName evidence="2">ACT domain-containing protein</fullName>
    </submittedName>
</protein>
<dbReference type="OrthoDB" id="9803078at2"/>
<reference evidence="2 3" key="1">
    <citation type="journal article" date="2015" name="Genome Announc.">
        <title>Complete Genome Sequence of the Type Strain Corynebacterium mustelae DSM 45274, Isolated from Various Tissues of a Male Ferret with Lethal Sepsis.</title>
        <authorList>
            <person name="Ruckert C."/>
            <person name="Eimer J."/>
            <person name="Winkler A."/>
            <person name="Tauch A."/>
        </authorList>
    </citation>
    <scope>NUCLEOTIDE SEQUENCE [LARGE SCALE GENOMIC DNA]</scope>
    <source>
        <strain evidence="2 3">DSM 45274</strain>
    </source>
</reference>
<proteinExistence type="predicted"/>
<dbReference type="PANTHER" id="PTHR34875:SF6">
    <property type="entry name" value="UPF0237 PROTEIN MJ1558"/>
    <property type="match status" value="1"/>
</dbReference>
<dbReference type="Gene3D" id="3.30.70.260">
    <property type="match status" value="1"/>
</dbReference>
<accession>A0A0G3H2D4</accession>
<dbReference type="RefSeq" id="WP_047262099.1">
    <property type="nucleotide sequence ID" value="NZ_CP011542.1"/>
</dbReference>
<sequence>MFAIMTVTGIDHTGIIAAVSTACAELNVNIHNVSQTLMGDYFTMILHVAFDENDVDIASIQERMSTVEQQEKLVIRIQSQAIFDAMNII</sequence>
<dbReference type="InterPro" id="IPR050990">
    <property type="entry name" value="UPF0237/GcvR_regulator"/>
</dbReference>
<dbReference type="SUPFAM" id="SSF55021">
    <property type="entry name" value="ACT-like"/>
    <property type="match status" value="1"/>
</dbReference>
<keyword evidence="3" id="KW-1185">Reference proteome</keyword>
<evidence type="ECO:0000313" key="3">
    <source>
        <dbReference type="Proteomes" id="UP000035199"/>
    </source>
</evidence>
<feature type="domain" description="ACT" evidence="1">
    <location>
        <begin position="4"/>
        <end position="78"/>
    </location>
</feature>
<dbReference type="InterPro" id="IPR045865">
    <property type="entry name" value="ACT-like_dom_sf"/>
</dbReference>
<evidence type="ECO:0000313" key="2">
    <source>
        <dbReference type="EMBL" id="AKK05983.1"/>
    </source>
</evidence>
<dbReference type="Pfam" id="PF13740">
    <property type="entry name" value="ACT_6"/>
    <property type="match status" value="1"/>
</dbReference>
<dbReference type="STRING" id="571915.CMUST_08295"/>
<dbReference type="PROSITE" id="PS51671">
    <property type="entry name" value="ACT"/>
    <property type="match status" value="1"/>
</dbReference>
<dbReference type="KEGG" id="cmv:CMUST_08295"/>
<dbReference type="InterPro" id="IPR002912">
    <property type="entry name" value="ACT_dom"/>
</dbReference>
<name>A0A0G3H2D4_9CORY</name>
<gene>
    <name evidence="2" type="ORF">CMUST_08295</name>
</gene>